<proteinExistence type="inferred from homology"/>
<protein>
    <recommendedName>
        <fullName evidence="5">Hydrophobin</fullName>
    </recommendedName>
</protein>
<evidence type="ECO:0000256" key="2">
    <source>
        <dbReference type="ARBA" id="ARBA00023157"/>
    </source>
</evidence>
<feature type="signal peptide" evidence="5">
    <location>
        <begin position="1"/>
        <end position="16"/>
    </location>
</feature>
<keyword evidence="2 5" id="KW-1015">Disulfide bond</keyword>
<keyword evidence="7" id="KW-1185">Reference proteome</keyword>
<keyword evidence="3" id="KW-0183">Conidiation</keyword>
<evidence type="ECO:0000313" key="7">
    <source>
        <dbReference type="Proteomes" id="UP001610335"/>
    </source>
</evidence>
<keyword evidence="5" id="KW-0964">Secreted</keyword>
<evidence type="ECO:0000256" key="1">
    <source>
        <dbReference type="ARBA" id="ARBA00022969"/>
    </source>
</evidence>
<evidence type="ECO:0000256" key="5">
    <source>
        <dbReference type="RuleBase" id="RU365009"/>
    </source>
</evidence>
<dbReference type="InterPro" id="IPR001338">
    <property type="entry name" value="Class_I_Hydrophobin"/>
</dbReference>
<keyword evidence="1" id="KW-0749">Sporulation</keyword>
<evidence type="ECO:0000256" key="3">
    <source>
        <dbReference type="ARBA" id="ARBA00023321"/>
    </source>
</evidence>
<comment type="subcellular location">
    <subcellularLocation>
        <location evidence="5">Secreted</location>
        <location evidence="5">Cell wall</location>
    </subcellularLocation>
    <subcellularLocation>
        <location evidence="4">Spore wall</location>
    </subcellularLocation>
</comment>
<dbReference type="SMART" id="SM00075">
    <property type="entry name" value="HYDRO"/>
    <property type="match status" value="1"/>
</dbReference>
<name>A0ABR4I2M6_9EURO</name>
<sequence>MRFIIPTIALAVSVAALPESAEKMGKLSTSVAFREQGEGSKCDVGSISCCNSAAETKNDGFLSGLLSGGILKGLAGNDGSACAKASLIDQIGILALLDRTDTGPVCKNIIACCPDGVETCIAIDNSEGAGKGGKGKGKN</sequence>
<dbReference type="Pfam" id="PF01185">
    <property type="entry name" value="Hydrophobin"/>
    <property type="match status" value="1"/>
</dbReference>
<organism evidence="6 7">
    <name type="scientific">Aspergillus cavernicola</name>
    <dbReference type="NCBI Taxonomy" id="176166"/>
    <lineage>
        <taxon>Eukaryota</taxon>
        <taxon>Fungi</taxon>
        <taxon>Dikarya</taxon>
        <taxon>Ascomycota</taxon>
        <taxon>Pezizomycotina</taxon>
        <taxon>Eurotiomycetes</taxon>
        <taxon>Eurotiomycetidae</taxon>
        <taxon>Eurotiales</taxon>
        <taxon>Aspergillaceae</taxon>
        <taxon>Aspergillus</taxon>
        <taxon>Aspergillus subgen. Nidulantes</taxon>
    </lineage>
</organism>
<gene>
    <name evidence="6" type="ORF">BDW59DRAFT_174063</name>
</gene>
<keyword evidence="5" id="KW-0134">Cell wall</keyword>
<evidence type="ECO:0000313" key="6">
    <source>
        <dbReference type="EMBL" id="KAL2821861.1"/>
    </source>
</evidence>
<dbReference type="Proteomes" id="UP001610335">
    <property type="component" value="Unassembled WGS sequence"/>
</dbReference>
<keyword evidence="5" id="KW-0732">Signal</keyword>
<comment type="similarity">
    <text evidence="5">Belongs to the fungal hydrophobin family.</text>
</comment>
<comment type="caution">
    <text evidence="6">The sequence shown here is derived from an EMBL/GenBank/DDBJ whole genome shotgun (WGS) entry which is preliminary data.</text>
</comment>
<reference evidence="6 7" key="1">
    <citation type="submission" date="2024-07" db="EMBL/GenBank/DDBJ databases">
        <title>Section-level genome sequencing and comparative genomics of Aspergillus sections Usti and Cavernicolus.</title>
        <authorList>
            <consortium name="Lawrence Berkeley National Laboratory"/>
            <person name="Nybo J.L."/>
            <person name="Vesth T.C."/>
            <person name="Theobald S."/>
            <person name="Frisvad J.C."/>
            <person name="Larsen T.O."/>
            <person name="Kjaerboelling I."/>
            <person name="Rothschild-Mancinelli K."/>
            <person name="Lyhne E.K."/>
            <person name="Kogle M.E."/>
            <person name="Barry K."/>
            <person name="Clum A."/>
            <person name="Na H."/>
            <person name="Ledsgaard L."/>
            <person name="Lin J."/>
            <person name="Lipzen A."/>
            <person name="Kuo A."/>
            <person name="Riley R."/>
            <person name="Mondo S."/>
            <person name="LaButti K."/>
            <person name="Haridas S."/>
            <person name="Pangalinan J."/>
            <person name="Salamov A.A."/>
            <person name="Simmons B.A."/>
            <person name="Magnuson J.K."/>
            <person name="Chen J."/>
            <person name="Drula E."/>
            <person name="Henrissat B."/>
            <person name="Wiebenga A."/>
            <person name="Lubbers R.J."/>
            <person name="Gomes A.C."/>
            <person name="Makela M.R."/>
            <person name="Stajich J."/>
            <person name="Grigoriev I.V."/>
            <person name="Mortensen U.H."/>
            <person name="De vries R.P."/>
            <person name="Baker S.E."/>
            <person name="Andersen M.R."/>
        </authorList>
    </citation>
    <scope>NUCLEOTIDE SEQUENCE [LARGE SCALE GENOMIC DNA]</scope>
    <source>
        <strain evidence="6 7">CBS 600.67</strain>
    </source>
</reference>
<accession>A0ABR4I2M6</accession>
<feature type="chain" id="PRO_5044950200" description="Hydrophobin" evidence="5">
    <location>
        <begin position="17"/>
        <end position="139"/>
    </location>
</feature>
<evidence type="ECO:0000256" key="4">
    <source>
        <dbReference type="ARBA" id="ARBA00093443"/>
    </source>
</evidence>
<dbReference type="EMBL" id="JBFXLS010000061">
    <property type="protein sequence ID" value="KAL2821861.1"/>
    <property type="molecule type" value="Genomic_DNA"/>
</dbReference>